<feature type="domain" description="ABC transporter substrate-binding protein PnrA-like" evidence="7">
    <location>
        <begin position="30"/>
        <end position="294"/>
    </location>
</feature>
<name>A0ABW0NWN1_9HYPH</name>
<dbReference type="Gene3D" id="3.40.50.2300">
    <property type="match status" value="2"/>
</dbReference>
<dbReference type="RefSeq" id="WP_082735139.1">
    <property type="nucleotide sequence ID" value="NZ_JBHSLU010000007.1"/>
</dbReference>
<comment type="caution">
    <text evidence="8">The sequence shown here is derived from an EMBL/GenBank/DDBJ whole genome shotgun (WGS) entry which is preliminary data.</text>
</comment>
<comment type="similarity">
    <text evidence="2">Belongs to the BMP lipoprotein family.</text>
</comment>
<keyword evidence="3" id="KW-1003">Cell membrane</keyword>
<evidence type="ECO:0000256" key="2">
    <source>
        <dbReference type="ARBA" id="ARBA00008610"/>
    </source>
</evidence>
<gene>
    <name evidence="8" type="ORF">ACFPN9_03705</name>
</gene>
<organism evidence="8 9">
    <name type="scientific">Bosea massiliensis</name>
    <dbReference type="NCBI Taxonomy" id="151419"/>
    <lineage>
        <taxon>Bacteria</taxon>
        <taxon>Pseudomonadati</taxon>
        <taxon>Pseudomonadota</taxon>
        <taxon>Alphaproteobacteria</taxon>
        <taxon>Hyphomicrobiales</taxon>
        <taxon>Boseaceae</taxon>
        <taxon>Bosea</taxon>
    </lineage>
</organism>
<evidence type="ECO:0000313" key="9">
    <source>
        <dbReference type="Proteomes" id="UP001596060"/>
    </source>
</evidence>
<keyword evidence="6" id="KW-0449">Lipoprotein</keyword>
<dbReference type="InterPro" id="IPR003760">
    <property type="entry name" value="PnrA-like"/>
</dbReference>
<evidence type="ECO:0000256" key="5">
    <source>
        <dbReference type="ARBA" id="ARBA00023136"/>
    </source>
</evidence>
<dbReference type="InterPro" id="IPR050957">
    <property type="entry name" value="BMP_lipoprotein"/>
</dbReference>
<evidence type="ECO:0000256" key="6">
    <source>
        <dbReference type="ARBA" id="ARBA00023288"/>
    </source>
</evidence>
<accession>A0ABW0NWN1</accession>
<evidence type="ECO:0000313" key="8">
    <source>
        <dbReference type="EMBL" id="MFC5504356.1"/>
    </source>
</evidence>
<dbReference type="PANTHER" id="PTHR34296">
    <property type="entry name" value="TRANSCRIPTIONAL ACTIVATOR PROTEIN MED"/>
    <property type="match status" value="1"/>
</dbReference>
<keyword evidence="5" id="KW-0472">Membrane</keyword>
<dbReference type="CDD" id="cd06304">
    <property type="entry name" value="PBP1_BmpA_Med_PnrA-like"/>
    <property type="match status" value="1"/>
</dbReference>
<comment type="subcellular location">
    <subcellularLocation>
        <location evidence="1">Cell membrane</location>
        <topology evidence="1">Lipid-anchor</topology>
    </subcellularLocation>
</comment>
<evidence type="ECO:0000259" key="7">
    <source>
        <dbReference type="Pfam" id="PF02608"/>
    </source>
</evidence>
<dbReference type="PANTHER" id="PTHR34296:SF2">
    <property type="entry name" value="ABC TRANSPORTER GUANOSINE-BINDING PROTEIN NUPN"/>
    <property type="match status" value="1"/>
</dbReference>
<dbReference type="EMBL" id="JBHSLU010000007">
    <property type="protein sequence ID" value="MFC5504356.1"/>
    <property type="molecule type" value="Genomic_DNA"/>
</dbReference>
<evidence type="ECO:0000256" key="4">
    <source>
        <dbReference type="ARBA" id="ARBA00022729"/>
    </source>
</evidence>
<keyword evidence="4" id="KW-0732">Signal</keyword>
<keyword evidence="9" id="KW-1185">Reference proteome</keyword>
<dbReference type="Proteomes" id="UP001596060">
    <property type="component" value="Unassembled WGS sequence"/>
</dbReference>
<dbReference type="Pfam" id="PF02608">
    <property type="entry name" value="Bmp"/>
    <property type="match status" value="1"/>
</dbReference>
<dbReference type="SUPFAM" id="SSF53822">
    <property type="entry name" value="Periplasmic binding protein-like I"/>
    <property type="match status" value="2"/>
</dbReference>
<dbReference type="InterPro" id="IPR028082">
    <property type="entry name" value="Peripla_BP_I"/>
</dbReference>
<protein>
    <submittedName>
        <fullName evidence="8">BMP family protein</fullName>
    </submittedName>
</protein>
<proteinExistence type="inferred from homology"/>
<evidence type="ECO:0000256" key="3">
    <source>
        <dbReference type="ARBA" id="ARBA00022475"/>
    </source>
</evidence>
<sequence length="334" mass="34637">MTLLRPNRRTALALISSACLPTLGRAQAPKKVAALFAGRIDDRGFMQAGYDGLKLAEARLGVSVAFKQGVQPKPEELTAALRELAAAGPDLVIAHGGQNNAAAKAVAAEFPSVRFAVTQGNVTGTNLASYEVLQEQSAFLAGMLAALTTRTGVVGHMSGIRVTPGLKGRAAYAAGVAHADPKVILLTNFSGNQDDNALSEKVARAMIAEDAQVIFTMLNAGRDGVTAACRERGVKQIGNVGDWTAIAPDVFIASAFADSGRALFDAVADFTAGKFATGEIKRLGLETPEAVRLVMAPSVPVDIRGRIEAAASSIVAGTLKVPVEWSGSEFPTPA</sequence>
<evidence type="ECO:0000256" key="1">
    <source>
        <dbReference type="ARBA" id="ARBA00004193"/>
    </source>
</evidence>
<reference evidence="9" key="1">
    <citation type="journal article" date="2019" name="Int. J. Syst. Evol. Microbiol.">
        <title>The Global Catalogue of Microorganisms (GCM) 10K type strain sequencing project: providing services to taxonomists for standard genome sequencing and annotation.</title>
        <authorList>
            <consortium name="The Broad Institute Genomics Platform"/>
            <consortium name="The Broad Institute Genome Sequencing Center for Infectious Disease"/>
            <person name="Wu L."/>
            <person name="Ma J."/>
        </authorList>
    </citation>
    <scope>NUCLEOTIDE SEQUENCE [LARGE SCALE GENOMIC DNA]</scope>
    <source>
        <strain evidence="9">CCUG 43117</strain>
    </source>
</reference>